<comment type="caution">
    <text evidence="1">The sequence shown here is derived from an EMBL/GenBank/DDBJ whole genome shotgun (WGS) entry which is preliminary data.</text>
</comment>
<dbReference type="Proteomes" id="UP000309215">
    <property type="component" value="Unassembled WGS sequence"/>
</dbReference>
<proteinExistence type="predicted"/>
<accession>A0A4U1JGL5</accession>
<name>A0A4U1JGL5_9BACT</name>
<organism evidence="1 2">
    <name type="scientific">Polyangium fumosum</name>
    <dbReference type="NCBI Taxonomy" id="889272"/>
    <lineage>
        <taxon>Bacteria</taxon>
        <taxon>Pseudomonadati</taxon>
        <taxon>Myxococcota</taxon>
        <taxon>Polyangia</taxon>
        <taxon>Polyangiales</taxon>
        <taxon>Polyangiaceae</taxon>
        <taxon>Polyangium</taxon>
    </lineage>
</organism>
<evidence type="ECO:0000313" key="2">
    <source>
        <dbReference type="Proteomes" id="UP000309215"/>
    </source>
</evidence>
<protein>
    <recommendedName>
        <fullName evidence="3">HEAT repeat domain-containing protein</fullName>
    </recommendedName>
</protein>
<dbReference type="InterPro" id="IPR016024">
    <property type="entry name" value="ARM-type_fold"/>
</dbReference>
<dbReference type="AlphaFoldDB" id="A0A4U1JGL5"/>
<dbReference type="RefSeq" id="WP_136929139.1">
    <property type="nucleotide sequence ID" value="NZ_SSMQ01000010.1"/>
</dbReference>
<reference evidence="1 2" key="1">
    <citation type="submission" date="2019-04" db="EMBL/GenBank/DDBJ databases">
        <authorList>
            <person name="Li Y."/>
            <person name="Wang J."/>
        </authorList>
    </citation>
    <scope>NUCLEOTIDE SEQUENCE [LARGE SCALE GENOMIC DNA]</scope>
    <source>
        <strain evidence="1 2">DSM 14668</strain>
    </source>
</reference>
<sequence>MMLQGVPGTTSTRPLLEGVRSALEDSLLAIADRSDTKDLADTLREGIALLSRLVEAAPRDEDALEALARTSAALKAARERLPMDAAVGNRIEGAARWLADASERLRGRLPARALGAGAEAATHREELVASVGVPRAHVVFVPPPRVLTREEAASVAGARGRALLGASRGAAGDLAQIRALARDCFEDLASLGSLRRLYEHEPWVDAGPFEQRLLDNLDALVALERPLDPAAPSLGLVESLFAYAIEWVVPDFGRTFALAFTLCCLDSETAMRWVVLALRRSHPRTYPAFVDAFALGSNEAIDRTLVELCREDDPAMVEVALEAMVRRGRVDMASAVLLLMRPSPSPGVLDKAIDLAARLPAQAAAPLLARLLDSADPDTTASAAAALTTLGDARGPKHLRALLQRPRTEDLATLRARRIALEALCLLGSPFDRNLLGTEASLDREGLPWLGWHGHPDHVPVLIEGIRRAAANGAFDEADRIGRALERIGGGSAPRPGALAGGDFEERLAAWLRAFEERRPLDNPRMRLGQPWTPSAIVTELSARGTRQGERPILARELALVTRRAAHVDVAGWVVVQERAIAAARDALPRQT</sequence>
<dbReference type="Gene3D" id="1.25.10.10">
    <property type="entry name" value="Leucine-rich Repeat Variant"/>
    <property type="match status" value="1"/>
</dbReference>
<dbReference type="InterPro" id="IPR011989">
    <property type="entry name" value="ARM-like"/>
</dbReference>
<evidence type="ECO:0000313" key="1">
    <source>
        <dbReference type="EMBL" id="TKD09466.1"/>
    </source>
</evidence>
<dbReference type="OrthoDB" id="5485723at2"/>
<keyword evidence="2" id="KW-1185">Reference proteome</keyword>
<dbReference type="SUPFAM" id="SSF48371">
    <property type="entry name" value="ARM repeat"/>
    <property type="match status" value="1"/>
</dbReference>
<evidence type="ECO:0008006" key="3">
    <source>
        <dbReference type="Google" id="ProtNLM"/>
    </source>
</evidence>
<gene>
    <name evidence="1" type="ORF">E8A74_12130</name>
</gene>
<dbReference type="EMBL" id="SSMQ01000010">
    <property type="protein sequence ID" value="TKD09466.1"/>
    <property type="molecule type" value="Genomic_DNA"/>
</dbReference>